<evidence type="ECO:0000256" key="3">
    <source>
        <dbReference type="ARBA" id="ARBA00018141"/>
    </source>
</evidence>
<feature type="active site" description="Charge relay system" evidence="9">
    <location>
        <position position="65"/>
    </location>
</feature>
<name>A0A0D0I6B5_9BACT</name>
<evidence type="ECO:0000313" key="12">
    <source>
        <dbReference type="Proteomes" id="UP000032046"/>
    </source>
</evidence>
<keyword evidence="4 8" id="KW-0479">Metal-binding</keyword>
<feature type="binding site" evidence="10">
    <location>
        <position position="14"/>
    </location>
    <ligand>
        <name>Zn(2+)</name>
        <dbReference type="ChEBI" id="CHEBI:29105"/>
    </ligand>
</feature>
<feature type="binding site" evidence="10">
    <location>
        <position position="30"/>
    </location>
    <ligand>
        <name>Zn(2+)</name>
        <dbReference type="ChEBI" id="CHEBI:29105"/>
    </ligand>
</feature>
<comment type="pathway">
    <text evidence="1 8">Purine metabolism; 7-cyano-7-deazaguanine biosynthesis.</text>
</comment>
<dbReference type="AlphaFoldDB" id="A0A0D0I6B5"/>
<dbReference type="GO" id="GO:0070497">
    <property type="term" value="F:6-carboxytetrahydropterin synthase activity"/>
    <property type="evidence" value="ECO:0007669"/>
    <property type="project" value="UniProtKB-EC"/>
</dbReference>
<dbReference type="SUPFAM" id="SSF55620">
    <property type="entry name" value="Tetrahydrobiopterin biosynthesis enzymes-like"/>
    <property type="match status" value="1"/>
</dbReference>
<comment type="catalytic activity">
    <reaction evidence="7 8">
        <text>7,8-dihydroneopterin 3'-triphosphate + H2O = 6-carboxy-5,6,7,8-tetrahydropterin + triphosphate + acetaldehyde + 2 H(+)</text>
        <dbReference type="Rhea" id="RHEA:27966"/>
        <dbReference type="ChEBI" id="CHEBI:15343"/>
        <dbReference type="ChEBI" id="CHEBI:15377"/>
        <dbReference type="ChEBI" id="CHEBI:15378"/>
        <dbReference type="ChEBI" id="CHEBI:18036"/>
        <dbReference type="ChEBI" id="CHEBI:58462"/>
        <dbReference type="ChEBI" id="CHEBI:61032"/>
        <dbReference type="EC" id="4.1.2.50"/>
    </reaction>
</comment>
<dbReference type="InterPro" id="IPR038418">
    <property type="entry name" value="6-PTP_synth/QueD_sf"/>
</dbReference>
<evidence type="ECO:0000256" key="8">
    <source>
        <dbReference type="PIRNR" id="PIRNR006113"/>
    </source>
</evidence>
<dbReference type="GO" id="GO:0046872">
    <property type="term" value="F:metal ion binding"/>
    <property type="evidence" value="ECO:0007669"/>
    <property type="project" value="UniProtKB-KW"/>
</dbReference>
<evidence type="ECO:0000256" key="10">
    <source>
        <dbReference type="PIRSR" id="PIRSR006113-2"/>
    </source>
</evidence>
<dbReference type="PANTHER" id="PTHR12589:SF7">
    <property type="entry name" value="6-PYRUVOYL TETRAHYDROBIOPTERIN SYNTHASE"/>
    <property type="match status" value="1"/>
</dbReference>
<evidence type="ECO:0000313" key="11">
    <source>
        <dbReference type="EMBL" id="KIP62858.1"/>
    </source>
</evidence>
<reference evidence="11 12" key="1">
    <citation type="submission" date="2015-01" db="EMBL/GenBank/DDBJ databases">
        <title>Comparative genomics of non-oral Prevotella species.</title>
        <authorList>
            <person name="Accetto T."/>
            <person name="Nograsek B."/>
            <person name="Avgustin G."/>
        </authorList>
    </citation>
    <scope>NUCLEOTIDE SEQUENCE [LARGE SCALE GENOMIC DNA]</scope>
    <source>
        <strain evidence="11 12">P5-119</strain>
    </source>
</reference>
<keyword evidence="6 8" id="KW-0456">Lyase</keyword>
<dbReference type="PIRSF" id="PIRSF006113">
    <property type="entry name" value="PTP_synth"/>
    <property type="match status" value="1"/>
</dbReference>
<dbReference type="InterPro" id="IPR007115">
    <property type="entry name" value="6-PTP_synth/QueD"/>
</dbReference>
<keyword evidence="5 8" id="KW-0862">Zinc</keyword>
<dbReference type="PANTHER" id="PTHR12589">
    <property type="entry name" value="PYRUVOYL TETRAHYDROBIOPTERIN SYNTHASE"/>
    <property type="match status" value="1"/>
</dbReference>
<dbReference type="STRING" id="1602171.ST44_05225"/>
<dbReference type="Pfam" id="PF01242">
    <property type="entry name" value="PTPS"/>
    <property type="match status" value="1"/>
</dbReference>
<evidence type="ECO:0000256" key="9">
    <source>
        <dbReference type="PIRSR" id="PIRSR006113-1"/>
    </source>
</evidence>
<dbReference type="EC" id="4.-.-.-" evidence="8"/>
<feature type="active site" description="Charge relay system" evidence="9">
    <location>
        <position position="99"/>
    </location>
</feature>
<dbReference type="EMBL" id="JXQK01000050">
    <property type="protein sequence ID" value="KIP62858.1"/>
    <property type="molecule type" value="Genomic_DNA"/>
</dbReference>
<comment type="similarity">
    <text evidence="2 8">Belongs to the PTPS family. QueD subfamily.</text>
</comment>
<keyword evidence="12" id="KW-1185">Reference proteome</keyword>
<dbReference type="GeneID" id="93483187"/>
<dbReference type="RefSeq" id="WP_042518701.1">
    <property type="nucleotide sequence ID" value="NZ_DBEXRU010000031.1"/>
</dbReference>
<keyword evidence="8" id="KW-0671">Queuosine biosynthesis</keyword>
<comment type="cofactor">
    <cofactor evidence="8 10">
        <name>Zn(2+)</name>
        <dbReference type="ChEBI" id="CHEBI:29105"/>
    </cofactor>
    <text evidence="8 10">Binds 1 zinc ion per subunit.</text>
</comment>
<dbReference type="Gene3D" id="3.30.479.10">
    <property type="entry name" value="6-pyruvoyl tetrahydropterin synthase/QueD"/>
    <property type="match status" value="1"/>
</dbReference>
<evidence type="ECO:0000256" key="2">
    <source>
        <dbReference type="ARBA" id="ARBA00008900"/>
    </source>
</evidence>
<dbReference type="UniPathway" id="UPA00391"/>
<feature type="active site" description="Proton acceptor" evidence="9">
    <location>
        <position position="24"/>
    </location>
</feature>
<comment type="caution">
    <text evidence="11">The sequence shown here is derived from an EMBL/GenBank/DDBJ whole genome shotgun (WGS) entry which is preliminary data.</text>
</comment>
<evidence type="ECO:0000256" key="1">
    <source>
        <dbReference type="ARBA" id="ARBA00005061"/>
    </source>
</evidence>
<dbReference type="OrthoDB" id="9804698at2"/>
<feature type="binding site" evidence="10">
    <location>
        <position position="28"/>
    </location>
    <ligand>
        <name>Zn(2+)</name>
        <dbReference type="ChEBI" id="CHEBI:29105"/>
    </ligand>
</feature>
<dbReference type="Proteomes" id="UP000032046">
    <property type="component" value="Unassembled WGS sequence"/>
</dbReference>
<evidence type="ECO:0000256" key="6">
    <source>
        <dbReference type="ARBA" id="ARBA00023239"/>
    </source>
</evidence>
<gene>
    <name evidence="11" type="ORF">ST44_05225</name>
</gene>
<evidence type="ECO:0000256" key="4">
    <source>
        <dbReference type="ARBA" id="ARBA00022723"/>
    </source>
</evidence>
<evidence type="ECO:0000256" key="7">
    <source>
        <dbReference type="ARBA" id="ARBA00048807"/>
    </source>
</evidence>
<accession>A0A0D0I6B5</accession>
<dbReference type="GO" id="GO:0008616">
    <property type="term" value="P:tRNA queuosine(34) biosynthetic process"/>
    <property type="evidence" value="ECO:0007669"/>
    <property type="project" value="UniProtKB-KW"/>
</dbReference>
<evidence type="ECO:0000256" key="5">
    <source>
        <dbReference type="ARBA" id="ARBA00022833"/>
    </source>
</evidence>
<organism evidence="11 12">
    <name type="scientific">Prevotella pectinovora</name>
    <dbReference type="NCBI Taxonomy" id="1602169"/>
    <lineage>
        <taxon>Bacteria</taxon>
        <taxon>Pseudomonadati</taxon>
        <taxon>Bacteroidota</taxon>
        <taxon>Bacteroidia</taxon>
        <taxon>Bacteroidales</taxon>
        <taxon>Prevotellaceae</taxon>
        <taxon>Prevotella</taxon>
    </lineage>
</organism>
<sequence length="113" mass="13270">MYYVKKKMEIAGCHKLSLPYESKCTNLHGHNWIVTVYCKARELNEVGMVIDFKHIKNKIHDYLDHGNFNELLPFNPTAENIAKWVCDQIPECYKVDVEESSNNMVTYVKDEEE</sequence>
<protein>
    <recommendedName>
        <fullName evidence="3 8">6-carboxy-5,6,7,8-tetrahydropterin synthase</fullName>
        <ecNumber evidence="8">4.-.-.-</ecNumber>
    </recommendedName>
</protein>
<proteinExistence type="inferred from homology"/>